<dbReference type="AlphaFoldDB" id="A0A060PRB4"/>
<geneLocation type="plasmid" evidence="1 2">
    <name>p2</name>
</geneLocation>
<reference evidence="1 2" key="2">
    <citation type="journal article" date="2018" name="Int. J. Syst. Evol. Microbiol.">
        <title>Burkholderia insecticola sp. nov., a gut symbiotic bacterium of the bean bug Riptortus pedestris.</title>
        <authorList>
            <person name="Takeshita K."/>
            <person name="Tamaki H."/>
            <person name="Ohbayashi T."/>
            <person name="Meng X.-Y."/>
            <person name="Sone T."/>
            <person name="Mitani Y."/>
            <person name="Peeters C."/>
            <person name="Kikuchi Y."/>
            <person name="Vandamme P."/>
        </authorList>
    </citation>
    <scope>NUCLEOTIDE SEQUENCE [LARGE SCALE GENOMIC DNA]</scope>
    <source>
        <strain evidence="1">RPE64</strain>
        <plasmid evidence="1 2">p2</plasmid>
    </source>
</reference>
<dbReference type="EMBL" id="AP013062">
    <property type="protein sequence ID" value="BAO94005.1"/>
    <property type="molecule type" value="Genomic_DNA"/>
</dbReference>
<accession>A0A060PRB4</accession>
<proteinExistence type="predicted"/>
<dbReference type="HOGENOM" id="CLU_3133214_0_0_4"/>
<name>A0A060PRB4_9BURK</name>
<keyword evidence="2" id="KW-1185">Reference proteome</keyword>
<dbReference type="KEGG" id="buo:BRPE64_ECDS01230"/>
<evidence type="ECO:0000313" key="2">
    <source>
        <dbReference type="Proteomes" id="UP000013966"/>
    </source>
</evidence>
<evidence type="ECO:0000313" key="1">
    <source>
        <dbReference type="EMBL" id="BAO94005.1"/>
    </source>
</evidence>
<protein>
    <submittedName>
        <fullName evidence="1">Uncharacterized protein</fullName>
    </submittedName>
</protein>
<sequence>MPDTRTLQIFGGRHLRSSDLGPWNRCMPRRVSERMHRMDCMLVYTRFAI</sequence>
<dbReference type="Proteomes" id="UP000013966">
    <property type="component" value="Plasmid p2"/>
</dbReference>
<gene>
    <name evidence="1" type="ORF">BRPE64_ECDS01230</name>
</gene>
<organism evidence="1 2">
    <name type="scientific">Caballeronia insecticola</name>
    <dbReference type="NCBI Taxonomy" id="758793"/>
    <lineage>
        <taxon>Bacteria</taxon>
        <taxon>Pseudomonadati</taxon>
        <taxon>Pseudomonadota</taxon>
        <taxon>Betaproteobacteria</taxon>
        <taxon>Burkholderiales</taxon>
        <taxon>Burkholderiaceae</taxon>
        <taxon>Caballeronia</taxon>
    </lineage>
</organism>
<reference evidence="1 2" key="1">
    <citation type="journal article" date="2013" name="Genome Announc.">
        <title>Complete Genome Sequence of Burkholderia sp. Strain RPE64, Bacterial Symbiont of the Bean Bug Riptortus pedestris.</title>
        <authorList>
            <person name="Shibata T.F."/>
            <person name="Maeda T."/>
            <person name="Nikoh N."/>
            <person name="Yamaguchi K."/>
            <person name="Oshima K."/>
            <person name="Hattori M."/>
            <person name="Nishiyama T."/>
            <person name="Hasebe M."/>
            <person name="Fukatsu T."/>
            <person name="Kikuchi Y."/>
            <person name="Shigenobu S."/>
        </authorList>
    </citation>
    <scope>NUCLEOTIDE SEQUENCE [LARGE SCALE GENOMIC DNA]</scope>
    <source>
        <plasmid evidence="1 2">p2</plasmid>
    </source>
</reference>
<keyword evidence="1" id="KW-0614">Plasmid</keyword>